<dbReference type="AlphaFoldDB" id="A0A8T0DGC7"/>
<protein>
    <submittedName>
        <fullName evidence="2">Uncharacterized protein</fullName>
    </submittedName>
</protein>
<keyword evidence="3" id="KW-1185">Reference proteome</keyword>
<dbReference type="EMBL" id="JTDF01005199">
    <property type="protein sequence ID" value="KAF8566376.1"/>
    <property type="molecule type" value="Genomic_DNA"/>
</dbReference>
<organism evidence="2 3">
    <name type="scientific">Paragonimus westermani</name>
    <dbReference type="NCBI Taxonomy" id="34504"/>
    <lineage>
        <taxon>Eukaryota</taxon>
        <taxon>Metazoa</taxon>
        <taxon>Spiralia</taxon>
        <taxon>Lophotrochozoa</taxon>
        <taxon>Platyhelminthes</taxon>
        <taxon>Trematoda</taxon>
        <taxon>Digenea</taxon>
        <taxon>Plagiorchiida</taxon>
        <taxon>Troglotremata</taxon>
        <taxon>Troglotrematidae</taxon>
        <taxon>Paragonimus</taxon>
    </lineage>
</organism>
<comment type="caution">
    <text evidence="2">The sequence shown here is derived from an EMBL/GenBank/DDBJ whole genome shotgun (WGS) entry which is preliminary data.</text>
</comment>
<sequence length="365" mass="39950">MNPTRSSSPHTVSESALIRNIHGPLWQPAVAAAEAERRERNDTLQSSTAHDRVTNWLRVERTKPNMPTLNTQVNVARLGDMLDNQFILRMHGENMEETEVNSQVNCTLSSSLISANMADYQSLLTQQEPEITNIATQPLSSLSEVPSCTTDTLLPTDTDQSLFLATLVEKYLGLKVNVSKRTDNRLKTKQKTIDCHSTNDVTRYGGLNPSDISWATQDYLRRHGILNADSGCTGTPYASSTPVHDSSVQQHKTSRLRDGKQTRQAGVGSGSVPSCTMSIQPPSSISCDTNVPNILDGLCLERSLLVDTFTGPRLPILTETSSLCSEFTDLPEATDSPPPESLGSATSSANRILDMERIRSLPKLL</sequence>
<feature type="compositionally biased region" description="Polar residues" evidence="1">
    <location>
        <begin position="236"/>
        <end position="251"/>
    </location>
</feature>
<evidence type="ECO:0000313" key="2">
    <source>
        <dbReference type="EMBL" id="KAF8566376.1"/>
    </source>
</evidence>
<accession>A0A8T0DGC7</accession>
<feature type="region of interest" description="Disordered" evidence="1">
    <location>
        <begin position="236"/>
        <end position="274"/>
    </location>
</feature>
<gene>
    <name evidence="2" type="ORF">P879_08260</name>
</gene>
<evidence type="ECO:0000313" key="3">
    <source>
        <dbReference type="Proteomes" id="UP000699462"/>
    </source>
</evidence>
<dbReference type="Proteomes" id="UP000699462">
    <property type="component" value="Unassembled WGS sequence"/>
</dbReference>
<proteinExistence type="predicted"/>
<feature type="region of interest" description="Disordered" evidence="1">
    <location>
        <begin position="329"/>
        <end position="349"/>
    </location>
</feature>
<name>A0A8T0DGC7_9TREM</name>
<dbReference type="OrthoDB" id="76173at2759"/>
<reference evidence="2 3" key="1">
    <citation type="submission" date="2019-07" db="EMBL/GenBank/DDBJ databases">
        <title>Annotation for the trematode Paragonimus westermani.</title>
        <authorList>
            <person name="Choi Y.-J."/>
        </authorList>
    </citation>
    <scope>NUCLEOTIDE SEQUENCE [LARGE SCALE GENOMIC DNA]</scope>
    <source>
        <strain evidence="2">180907_Pwestermani</strain>
    </source>
</reference>
<evidence type="ECO:0000256" key="1">
    <source>
        <dbReference type="SAM" id="MobiDB-lite"/>
    </source>
</evidence>